<organism evidence="7 8">
    <name type="scientific">Trifolium medium</name>
    <dbReference type="NCBI Taxonomy" id="97028"/>
    <lineage>
        <taxon>Eukaryota</taxon>
        <taxon>Viridiplantae</taxon>
        <taxon>Streptophyta</taxon>
        <taxon>Embryophyta</taxon>
        <taxon>Tracheophyta</taxon>
        <taxon>Spermatophyta</taxon>
        <taxon>Magnoliopsida</taxon>
        <taxon>eudicotyledons</taxon>
        <taxon>Gunneridae</taxon>
        <taxon>Pentapetalae</taxon>
        <taxon>rosids</taxon>
        <taxon>fabids</taxon>
        <taxon>Fabales</taxon>
        <taxon>Fabaceae</taxon>
        <taxon>Papilionoideae</taxon>
        <taxon>50 kb inversion clade</taxon>
        <taxon>NPAAA clade</taxon>
        <taxon>Hologalegina</taxon>
        <taxon>IRL clade</taxon>
        <taxon>Trifolieae</taxon>
        <taxon>Trifolium</taxon>
    </lineage>
</organism>
<evidence type="ECO:0000256" key="3">
    <source>
        <dbReference type="ARBA" id="ARBA00022640"/>
    </source>
</evidence>
<keyword evidence="4" id="KW-0809">Transit peptide</keyword>
<evidence type="ECO:0000313" key="7">
    <source>
        <dbReference type="EMBL" id="MCI01879.1"/>
    </source>
</evidence>
<comment type="subcellular location">
    <subcellularLocation>
        <location evidence="1">Plastid</location>
        <location evidence="1">Chloroplast stroma</location>
    </subcellularLocation>
</comment>
<protein>
    <submittedName>
        <fullName evidence="7">Uncharacterized protein</fullName>
    </submittedName>
</protein>
<dbReference type="InterPro" id="IPR052495">
    <property type="entry name" value="Alpha-glucan_binding_chloro"/>
</dbReference>
<proteinExistence type="inferred from homology"/>
<dbReference type="GO" id="GO:0043036">
    <property type="term" value="C:starch grain"/>
    <property type="evidence" value="ECO:0007669"/>
    <property type="project" value="TreeGrafter"/>
</dbReference>
<keyword evidence="8" id="KW-1185">Reference proteome</keyword>
<evidence type="ECO:0000256" key="4">
    <source>
        <dbReference type="ARBA" id="ARBA00022946"/>
    </source>
</evidence>
<accession>A0A392NRU6</accession>
<evidence type="ECO:0000313" key="8">
    <source>
        <dbReference type="Proteomes" id="UP000265520"/>
    </source>
</evidence>
<dbReference type="EMBL" id="LXQA010047435">
    <property type="protein sequence ID" value="MCI01879.1"/>
    <property type="molecule type" value="Genomic_DNA"/>
</dbReference>
<comment type="caution">
    <text evidence="7">The sequence shown here is derived from an EMBL/GenBank/DDBJ whole genome shotgun (WGS) entry which is preliminary data.</text>
</comment>
<keyword evidence="2" id="KW-0150">Chloroplast</keyword>
<dbReference type="GO" id="GO:2000904">
    <property type="term" value="P:regulation of starch metabolic process"/>
    <property type="evidence" value="ECO:0007669"/>
    <property type="project" value="TreeGrafter"/>
</dbReference>
<keyword evidence="3" id="KW-0934">Plastid</keyword>
<dbReference type="GO" id="GO:0009570">
    <property type="term" value="C:chloroplast stroma"/>
    <property type="evidence" value="ECO:0007669"/>
    <property type="project" value="UniProtKB-SubCell"/>
</dbReference>
<sequence>NIARIERSAQTQAKSGTENAGWYEKWWEKYDAKGWTEREQISMINGLKLNLEQNGETSGRQSKTPESVSPSSEHFQSALNDLILEVSFHLKLESIP</sequence>
<evidence type="ECO:0000256" key="1">
    <source>
        <dbReference type="ARBA" id="ARBA00004470"/>
    </source>
</evidence>
<feature type="region of interest" description="Disordered" evidence="6">
    <location>
        <begin position="52"/>
        <end position="72"/>
    </location>
</feature>
<evidence type="ECO:0000256" key="2">
    <source>
        <dbReference type="ARBA" id="ARBA00022528"/>
    </source>
</evidence>
<dbReference type="PANTHER" id="PTHR34113:SF3">
    <property type="entry name" value="PROTEIN EARLY STARVATION 1, CHLOROPLASTIC"/>
    <property type="match status" value="1"/>
</dbReference>
<dbReference type="PANTHER" id="PTHR34113">
    <property type="entry name" value="INACTIVE PURPLE ACID PHOSPHATASE-LIKE PROTEIN"/>
    <property type="match status" value="1"/>
</dbReference>
<comment type="similarity">
    <text evidence="5">Belongs to the ESV1 family.</text>
</comment>
<evidence type="ECO:0000256" key="6">
    <source>
        <dbReference type="SAM" id="MobiDB-lite"/>
    </source>
</evidence>
<dbReference type="Proteomes" id="UP000265520">
    <property type="component" value="Unassembled WGS sequence"/>
</dbReference>
<feature type="non-terminal residue" evidence="7">
    <location>
        <position position="1"/>
    </location>
</feature>
<dbReference type="AlphaFoldDB" id="A0A392NRU6"/>
<dbReference type="GO" id="GO:2001070">
    <property type="term" value="F:starch binding"/>
    <property type="evidence" value="ECO:0007669"/>
    <property type="project" value="TreeGrafter"/>
</dbReference>
<dbReference type="GO" id="GO:0005982">
    <property type="term" value="P:starch metabolic process"/>
    <property type="evidence" value="ECO:0007669"/>
    <property type="project" value="TreeGrafter"/>
</dbReference>
<name>A0A392NRU6_9FABA</name>
<reference evidence="7 8" key="1">
    <citation type="journal article" date="2018" name="Front. Plant Sci.">
        <title>Red Clover (Trifolium pratense) and Zigzag Clover (T. medium) - A Picture of Genomic Similarities and Differences.</title>
        <authorList>
            <person name="Dluhosova J."/>
            <person name="Istvanek J."/>
            <person name="Nedelnik J."/>
            <person name="Repkova J."/>
        </authorList>
    </citation>
    <scope>NUCLEOTIDE SEQUENCE [LARGE SCALE GENOMIC DNA]</scope>
    <source>
        <strain evidence="8">cv. 10/8</strain>
        <tissue evidence="7">Leaf</tissue>
    </source>
</reference>
<evidence type="ECO:0000256" key="5">
    <source>
        <dbReference type="ARBA" id="ARBA00038237"/>
    </source>
</evidence>